<dbReference type="Proteomes" id="UP000054166">
    <property type="component" value="Unassembled WGS sequence"/>
</dbReference>
<evidence type="ECO:0000313" key="2">
    <source>
        <dbReference type="Proteomes" id="UP000054166"/>
    </source>
</evidence>
<keyword evidence="2" id="KW-1185">Reference proteome</keyword>
<dbReference type="InParanoid" id="A0A0C3GAY7"/>
<dbReference type="AlphaFoldDB" id="A0A0C3GAY7"/>
<name>A0A0C3GAY7_PILCF</name>
<dbReference type="HOGENOM" id="CLU_2197915_0_0_1"/>
<gene>
    <name evidence="1" type="ORF">PILCRDRAFT_813894</name>
</gene>
<dbReference type="EMBL" id="KN832976">
    <property type="protein sequence ID" value="KIM88894.1"/>
    <property type="molecule type" value="Genomic_DNA"/>
</dbReference>
<reference evidence="2" key="2">
    <citation type="submission" date="2015-01" db="EMBL/GenBank/DDBJ databases">
        <title>Evolutionary Origins and Diversification of the Mycorrhizal Mutualists.</title>
        <authorList>
            <consortium name="DOE Joint Genome Institute"/>
            <consortium name="Mycorrhizal Genomics Consortium"/>
            <person name="Kohler A."/>
            <person name="Kuo A."/>
            <person name="Nagy L.G."/>
            <person name="Floudas D."/>
            <person name="Copeland A."/>
            <person name="Barry K.W."/>
            <person name="Cichocki N."/>
            <person name="Veneault-Fourrey C."/>
            <person name="LaButti K."/>
            <person name="Lindquist E.A."/>
            <person name="Lipzen A."/>
            <person name="Lundell T."/>
            <person name="Morin E."/>
            <person name="Murat C."/>
            <person name="Riley R."/>
            <person name="Ohm R."/>
            <person name="Sun H."/>
            <person name="Tunlid A."/>
            <person name="Henrissat B."/>
            <person name="Grigoriev I.V."/>
            <person name="Hibbett D.S."/>
            <person name="Martin F."/>
        </authorList>
    </citation>
    <scope>NUCLEOTIDE SEQUENCE [LARGE SCALE GENOMIC DNA]</scope>
    <source>
        <strain evidence="2">F 1598</strain>
    </source>
</reference>
<sequence length="108" mass="12988">MPNQKPVPWFQLGLRMFRESQKRKDPRFRPLYHETLGTAWNYKKWRFSGQDTEFPVFTKSDNWSVWTKNTDWGKRWVAGEERWPNVPTEIRNFQGAVIKMSPGVQTQI</sequence>
<accession>A0A0C3GAY7</accession>
<organism evidence="1 2">
    <name type="scientific">Piloderma croceum (strain F 1598)</name>
    <dbReference type="NCBI Taxonomy" id="765440"/>
    <lineage>
        <taxon>Eukaryota</taxon>
        <taxon>Fungi</taxon>
        <taxon>Dikarya</taxon>
        <taxon>Basidiomycota</taxon>
        <taxon>Agaricomycotina</taxon>
        <taxon>Agaricomycetes</taxon>
        <taxon>Agaricomycetidae</taxon>
        <taxon>Atheliales</taxon>
        <taxon>Atheliaceae</taxon>
        <taxon>Piloderma</taxon>
    </lineage>
</organism>
<evidence type="ECO:0000313" key="1">
    <source>
        <dbReference type="EMBL" id="KIM88894.1"/>
    </source>
</evidence>
<protein>
    <submittedName>
        <fullName evidence="1">Uncharacterized protein</fullName>
    </submittedName>
</protein>
<reference evidence="1 2" key="1">
    <citation type="submission" date="2014-04" db="EMBL/GenBank/DDBJ databases">
        <authorList>
            <consortium name="DOE Joint Genome Institute"/>
            <person name="Kuo A."/>
            <person name="Tarkka M."/>
            <person name="Buscot F."/>
            <person name="Kohler A."/>
            <person name="Nagy L.G."/>
            <person name="Floudas D."/>
            <person name="Copeland A."/>
            <person name="Barry K.W."/>
            <person name="Cichocki N."/>
            <person name="Veneault-Fourrey C."/>
            <person name="LaButti K."/>
            <person name="Lindquist E.A."/>
            <person name="Lipzen A."/>
            <person name="Lundell T."/>
            <person name="Morin E."/>
            <person name="Murat C."/>
            <person name="Sun H."/>
            <person name="Tunlid A."/>
            <person name="Henrissat B."/>
            <person name="Grigoriev I.V."/>
            <person name="Hibbett D.S."/>
            <person name="Martin F."/>
            <person name="Nordberg H.P."/>
            <person name="Cantor M.N."/>
            <person name="Hua S.X."/>
        </authorList>
    </citation>
    <scope>NUCLEOTIDE SEQUENCE [LARGE SCALE GENOMIC DNA]</scope>
    <source>
        <strain evidence="1 2">F 1598</strain>
    </source>
</reference>
<proteinExistence type="predicted"/>